<keyword evidence="9" id="KW-0378">Hydrolase</keyword>
<dbReference type="InParanoid" id="A0A6J0C7M9"/>
<dbReference type="Gene3D" id="3.30.540.10">
    <property type="entry name" value="Fructose-1,6-Bisphosphatase, subunit A, domain 1"/>
    <property type="match status" value="1"/>
</dbReference>
<evidence type="ECO:0000313" key="18">
    <source>
        <dbReference type="RefSeq" id="XP_015523326.1"/>
    </source>
</evidence>
<dbReference type="OrthoDB" id="74460at2759"/>
<dbReference type="RefSeq" id="XP_015523326.1">
    <property type="nucleotide sequence ID" value="XM_015667840.2"/>
</dbReference>
<dbReference type="InterPro" id="IPR020550">
    <property type="entry name" value="Inositol_monophosphatase_CS"/>
</dbReference>
<dbReference type="GO" id="GO:0008254">
    <property type="term" value="F:3'-nucleotidase activity"/>
    <property type="evidence" value="ECO:0007669"/>
    <property type="project" value="TreeGrafter"/>
</dbReference>
<gene>
    <name evidence="18" type="primary">LOC107226872</name>
</gene>
<dbReference type="Pfam" id="PF00459">
    <property type="entry name" value="Inositol_P"/>
    <property type="match status" value="1"/>
</dbReference>
<feature type="binding site" evidence="15">
    <location>
        <position position="158"/>
    </location>
    <ligand>
        <name>Mg(2+)</name>
        <dbReference type="ChEBI" id="CHEBI:18420"/>
        <label>1</label>
        <note>catalytic</note>
    </ligand>
</feature>
<evidence type="ECO:0000256" key="2">
    <source>
        <dbReference type="ARBA" id="ARBA00001946"/>
    </source>
</evidence>
<evidence type="ECO:0000313" key="17">
    <source>
        <dbReference type="Proteomes" id="UP000829291"/>
    </source>
</evidence>
<keyword evidence="8 15" id="KW-0479">Metal-binding</keyword>
<accession>A0A6J0C7M9</accession>
<evidence type="ECO:0000256" key="16">
    <source>
        <dbReference type="SAM" id="Phobius"/>
    </source>
</evidence>
<dbReference type="KEGG" id="nlo:107226872"/>
<feature type="binding site" evidence="15">
    <location>
        <position position="281"/>
    </location>
    <ligand>
        <name>Mg(2+)</name>
        <dbReference type="ChEBI" id="CHEBI:18420"/>
        <label>1</label>
        <note>catalytic</note>
    </ligand>
</feature>
<dbReference type="FunCoup" id="A0A6J0C7M9">
    <property type="interactions" value="1345"/>
</dbReference>
<evidence type="ECO:0000256" key="9">
    <source>
        <dbReference type="ARBA" id="ARBA00022801"/>
    </source>
</evidence>
<evidence type="ECO:0000256" key="13">
    <source>
        <dbReference type="ARBA" id="ARBA00042119"/>
    </source>
</evidence>
<feature type="transmembrane region" description="Helical" evidence="16">
    <location>
        <begin position="12"/>
        <end position="28"/>
    </location>
</feature>
<evidence type="ECO:0000256" key="7">
    <source>
        <dbReference type="ARBA" id="ARBA00022692"/>
    </source>
</evidence>
<evidence type="ECO:0000256" key="6">
    <source>
        <dbReference type="ARBA" id="ARBA00013106"/>
    </source>
</evidence>
<dbReference type="PROSITE" id="PS00630">
    <property type="entry name" value="IMP_2"/>
    <property type="match status" value="1"/>
</dbReference>
<dbReference type="PANTHER" id="PTHR43028">
    <property type="entry name" value="3'(2'),5'-BISPHOSPHATE NUCLEOTIDASE 1"/>
    <property type="match status" value="1"/>
</dbReference>
<comment type="pathway">
    <text evidence="4">Polyol metabolism; myo-inositol biosynthesis; myo-inositol from D-glucose 6-phosphate: step 2/2.</text>
</comment>
<dbReference type="SUPFAM" id="SSF56655">
    <property type="entry name" value="Carbohydrate phosphatase"/>
    <property type="match status" value="1"/>
</dbReference>
<evidence type="ECO:0000256" key="8">
    <source>
        <dbReference type="ARBA" id="ARBA00022723"/>
    </source>
</evidence>
<keyword evidence="7 16" id="KW-0812">Transmembrane</keyword>
<dbReference type="FunFam" id="3.30.540.10:FF:000012">
    <property type="entry name" value="Blast:Putative inositol monophosphatase 3"/>
    <property type="match status" value="1"/>
</dbReference>
<comment type="cofactor">
    <cofactor evidence="2 15">
        <name>Mg(2+)</name>
        <dbReference type="ChEBI" id="CHEBI:18420"/>
    </cofactor>
</comment>
<comment type="similarity">
    <text evidence="5">Belongs to the inositol monophosphatase superfamily.</text>
</comment>
<dbReference type="PANTHER" id="PTHR43028:SF4">
    <property type="entry name" value="INOSITOL MONOPHOSPHATASE 3"/>
    <property type="match status" value="1"/>
</dbReference>
<evidence type="ECO:0000256" key="1">
    <source>
        <dbReference type="ARBA" id="ARBA00001033"/>
    </source>
</evidence>
<feature type="binding site" evidence="15">
    <location>
        <position position="160"/>
    </location>
    <ligand>
        <name>Mg(2+)</name>
        <dbReference type="ChEBI" id="CHEBI:18420"/>
        <label>1</label>
        <note>catalytic</note>
    </ligand>
</feature>
<dbReference type="InterPro" id="IPR050725">
    <property type="entry name" value="CysQ/Inositol_MonoPase"/>
</dbReference>
<evidence type="ECO:0000256" key="3">
    <source>
        <dbReference type="ARBA" id="ARBA00004167"/>
    </source>
</evidence>
<dbReference type="GO" id="GO:0016020">
    <property type="term" value="C:membrane"/>
    <property type="evidence" value="ECO:0007669"/>
    <property type="project" value="UniProtKB-SubCell"/>
</dbReference>
<reference evidence="18" key="1">
    <citation type="submission" date="2025-08" db="UniProtKB">
        <authorList>
            <consortium name="RefSeq"/>
        </authorList>
    </citation>
    <scope>IDENTIFICATION</scope>
    <source>
        <tissue evidence="18">Thorax and Abdomen</tissue>
    </source>
</reference>
<dbReference type="GO" id="GO:0012505">
    <property type="term" value="C:endomembrane system"/>
    <property type="evidence" value="ECO:0007669"/>
    <property type="project" value="TreeGrafter"/>
</dbReference>
<organism evidence="18">
    <name type="scientific">Neodiprion lecontei</name>
    <name type="common">Redheaded pine sawfly</name>
    <dbReference type="NCBI Taxonomy" id="441921"/>
    <lineage>
        <taxon>Eukaryota</taxon>
        <taxon>Metazoa</taxon>
        <taxon>Ecdysozoa</taxon>
        <taxon>Arthropoda</taxon>
        <taxon>Hexapoda</taxon>
        <taxon>Insecta</taxon>
        <taxon>Pterygota</taxon>
        <taxon>Neoptera</taxon>
        <taxon>Endopterygota</taxon>
        <taxon>Hymenoptera</taxon>
        <taxon>Tenthredinoidea</taxon>
        <taxon>Diprionidae</taxon>
        <taxon>Diprioninae</taxon>
        <taxon>Neodiprion</taxon>
    </lineage>
</organism>
<dbReference type="AlphaFoldDB" id="A0A6J0C7M9"/>
<evidence type="ECO:0000256" key="4">
    <source>
        <dbReference type="ARBA" id="ARBA00005152"/>
    </source>
</evidence>
<proteinExistence type="inferred from homology"/>
<evidence type="ECO:0000256" key="10">
    <source>
        <dbReference type="ARBA" id="ARBA00022842"/>
    </source>
</evidence>
<dbReference type="GeneID" id="107226872"/>
<evidence type="ECO:0000256" key="14">
    <source>
        <dbReference type="ARBA" id="ARBA00042949"/>
    </source>
</evidence>
<comment type="subcellular location">
    <subcellularLocation>
        <location evidence="3">Membrane</location>
        <topology evidence="3">Single-pass membrane protein</topology>
    </subcellularLocation>
</comment>
<dbReference type="EC" id="3.1.3.25" evidence="6"/>
<feature type="binding site" evidence="15">
    <location>
        <position position="116"/>
    </location>
    <ligand>
        <name>Mg(2+)</name>
        <dbReference type="ChEBI" id="CHEBI:18420"/>
        <label>1</label>
        <note>catalytic</note>
    </ligand>
</feature>
<dbReference type="GO" id="GO:0046872">
    <property type="term" value="F:metal ion binding"/>
    <property type="evidence" value="ECO:0007669"/>
    <property type="project" value="UniProtKB-KW"/>
</dbReference>
<comment type="catalytic activity">
    <reaction evidence="1">
        <text>a myo-inositol phosphate + H2O = myo-inositol + phosphate</text>
        <dbReference type="Rhea" id="RHEA:24056"/>
        <dbReference type="ChEBI" id="CHEBI:15377"/>
        <dbReference type="ChEBI" id="CHEBI:17268"/>
        <dbReference type="ChEBI" id="CHEBI:43474"/>
        <dbReference type="ChEBI" id="CHEBI:84139"/>
        <dbReference type="EC" id="3.1.3.25"/>
    </reaction>
</comment>
<sequence>MHLGANVRVNKIGIGITIGLICLFYLYSHRGPAYSSIDNKDVVSMKALLAGAIKVAQIGGLEVISVHDNLHSLNLASKGKTKEGVNDPVTAADYRSHCAMYHALLDAFPRITVKSEEKSIGCDKVDILDLKEYLKNPEPLGINYDSAVNANDITVWIDPLDATKEYTENLVQYVTTMVCVAIKGQPVMGVIHKPFDNKQTYWAWVDHGQSTNLHVKTPKKGKQPVLIVSRSHAGRVHNASKSALGQNVQVVSAAGSGYKSLEVAVGNATAYVHITAIKKWDICAGAAIISALGGKMTPLSGPPPIGFGPEDDTLLSTGLLATMNDHQWYLDKFYTA</sequence>
<feature type="binding site" evidence="15">
    <location>
        <position position="161"/>
    </location>
    <ligand>
        <name>Mg(2+)</name>
        <dbReference type="ChEBI" id="CHEBI:18420"/>
        <label>1</label>
        <note>catalytic</note>
    </ligand>
</feature>
<name>A0A6J0C7M9_NEOLC</name>
<protein>
    <recommendedName>
        <fullName evidence="6">inositol-phosphate phosphatase</fullName>
        <ecNumber evidence="6">3.1.3.25</ecNumber>
    </recommendedName>
    <alternativeName>
        <fullName evidence="14">Inositol-1(or 4)-monophosphatase 3</fullName>
    </alternativeName>
    <alternativeName>
        <fullName evidence="13">Myo-inositol monophosphatase A3</fullName>
    </alternativeName>
</protein>
<evidence type="ECO:0000256" key="5">
    <source>
        <dbReference type="ARBA" id="ARBA00009759"/>
    </source>
</evidence>
<keyword evidence="11 16" id="KW-1133">Transmembrane helix</keyword>
<dbReference type="GO" id="GO:0046854">
    <property type="term" value="P:phosphatidylinositol phosphate biosynthetic process"/>
    <property type="evidence" value="ECO:0007669"/>
    <property type="project" value="InterPro"/>
</dbReference>
<dbReference type="GO" id="GO:0005737">
    <property type="term" value="C:cytoplasm"/>
    <property type="evidence" value="ECO:0007669"/>
    <property type="project" value="UniProtKB-ARBA"/>
</dbReference>
<evidence type="ECO:0000256" key="15">
    <source>
        <dbReference type="PIRSR" id="PIRSR600760-2"/>
    </source>
</evidence>
<evidence type="ECO:0000256" key="12">
    <source>
        <dbReference type="ARBA" id="ARBA00023136"/>
    </source>
</evidence>
<evidence type="ECO:0000256" key="11">
    <source>
        <dbReference type="ARBA" id="ARBA00022989"/>
    </source>
</evidence>
<keyword evidence="10 15" id="KW-0460">Magnesium</keyword>
<dbReference type="GO" id="GO:0052834">
    <property type="term" value="F:inositol monophosphate phosphatase activity"/>
    <property type="evidence" value="ECO:0007669"/>
    <property type="project" value="UniProtKB-EC"/>
</dbReference>
<keyword evidence="17" id="KW-1185">Reference proteome</keyword>
<keyword evidence="12 16" id="KW-0472">Membrane</keyword>
<dbReference type="Gene3D" id="3.40.190.80">
    <property type="match status" value="1"/>
</dbReference>
<dbReference type="Proteomes" id="UP000829291">
    <property type="component" value="Chromosome 6"/>
</dbReference>
<dbReference type="InterPro" id="IPR000760">
    <property type="entry name" value="Inositol_monophosphatase-like"/>
</dbReference>